<accession>K0RD34</accession>
<dbReference type="InterPro" id="IPR032675">
    <property type="entry name" value="LRR_dom_sf"/>
</dbReference>
<evidence type="ECO:0000313" key="2">
    <source>
        <dbReference type="Proteomes" id="UP000266841"/>
    </source>
</evidence>
<evidence type="ECO:0000313" key="1">
    <source>
        <dbReference type="EMBL" id="EJK51603.1"/>
    </source>
</evidence>
<dbReference type="EMBL" id="AGNL01041360">
    <property type="protein sequence ID" value="EJK51603.1"/>
    <property type="molecule type" value="Genomic_DNA"/>
</dbReference>
<dbReference type="OrthoDB" id="188902at2759"/>
<dbReference type="AlphaFoldDB" id="K0RD34"/>
<organism evidence="1 2">
    <name type="scientific">Thalassiosira oceanica</name>
    <name type="common">Marine diatom</name>
    <dbReference type="NCBI Taxonomy" id="159749"/>
    <lineage>
        <taxon>Eukaryota</taxon>
        <taxon>Sar</taxon>
        <taxon>Stramenopiles</taxon>
        <taxon>Ochrophyta</taxon>
        <taxon>Bacillariophyta</taxon>
        <taxon>Coscinodiscophyceae</taxon>
        <taxon>Thalassiosirophycidae</taxon>
        <taxon>Thalassiosirales</taxon>
        <taxon>Thalassiosiraceae</taxon>
        <taxon>Thalassiosira</taxon>
    </lineage>
</organism>
<gene>
    <name evidence="1" type="ORF">THAOC_29209</name>
</gene>
<proteinExistence type="predicted"/>
<name>K0RD34_THAOC</name>
<keyword evidence="2" id="KW-1185">Reference proteome</keyword>
<sequence>MILTSITSGSAKTVVLNLSYNGMSSREAAVIAEFLNSNPSLAFLDLDDNQFDDADAALLANSLLRNTFLREISVENENNGMKESGRLAFLRAIFDVSSLSSCAASNHTCTVHGIERDISILNLKEKTSLNNKWIKIFAILALSGEEPFINTALLRGVPAQLIPLILDKCNGKVTKPKLNTKRKGKMTDIYLELTNTTRCQKHEVWDSLGSMKPLNCMYDLTKSWVVPKIFV</sequence>
<dbReference type="Gene3D" id="3.80.10.10">
    <property type="entry name" value="Ribonuclease Inhibitor"/>
    <property type="match status" value="1"/>
</dbReference>
<protein>
    <submittedName>
        <fullName evidence="1">Uncharacterized protein</fullName>
    </submittedName>
</protein>
<dbReference type="SUPFAM" id="SSF52047">
    <property type="entry name" value="RNI-like"/>
    <property type="match status" value="1"/>
</dbReference>
<comment type="caution">
    <text evidence="1">The sequence shown here is derived from an EMBL/GenBank/DDBJ whole genome shotgun (WGS) entry which is preliminary data.</text>
</comment>
<reference evidence="1 2" key="1">
    <citation type="journal article" date="2012" name="Genome Biol.">
        <title>Genome and low-iron response of an oceanic diatom adapted to chronic iron limitation.</title>
        <authorList>
            <person name="Lommer M."/>
            <person name="Specht M."/>
            <person name="Roy A.S."/>
            <person name="Kraemer L."/>
            <person name="Andreson R."/>
            <person name="Gutowska M.A."/>
            <person name="Wolf J."/>
            <person name="Bergner S.V."/>
            <person name="Schilhabel M.B."/>
            <person name="Klostermeier U.C."/>
            <person name="Beiko R.G."/>
            <person name="Rosenstiel P."/>
            <person name="Hippler M."/>
            <person name="Laroche J."/>
        </authorList>
    </citation>
    <scope>NUCLEOTIDE SEQUENCE [LARGE SCALE GENOMIC DNA]</scope>
    <source>
        <strain evidence="1 2">CCMP1005</strain>
    </source>
</reference>
<dbReference type="Proteomes" id="UP000266841">
    <property type="component" value="Unassembled WGS sequence"/>
</dbReference>